<keyword evidence="9 14" id="KW-0406">Ion transport</keyword>
<keyword evidence="7 14" id="KW-1133">Transmembrane helix</keyword>
<dbReference type="Pfam" id="PF02537">
    <property type="entry name" value="CRCB"/>
    <property type="match status" value="1"/>
</dbReference>
<keyword evidence="6 14" id="KW-0479">Metal-binding</keyword>
<feature type="transmembrane region" description="Helical" evidence="14">
    <location>
        <begin position="34"/>
        <end position="54"/>
    </location>
</feature>
<dbReference type="GO" id="GO:0140114">
    <property type="term" value="P:cellular detoxification of fluoride"/>
    <property type="evidence" value="ECO:0007669"/>
    <property type="project" value="UniProtKB-UniRule"/>
</dbReference>
<keyword evidence="16" id="KW-1185">Reference proteome</keyword>
<comment type="catalytic activity">
    <reaction evidence="13">
        <text>fluoride(in) = fluoride(out)</text>
        <dbReference type="Rhea" id="RHEA:76159"/>
        <dbReference type="ChEBI" id="CHEBI:17051"/>
    </reaction>
    <physiologicalReaction direction="left-to-right" evidence="13">
        <dbReference type="Rhea" id="RHEA:76160"/>
    </physiologicalReaction>
</comment>
<evidence type="ECO:0000256" key="11">
    <source>
        <dbReference type="ARBA" id="ARBA00023303"/>
    </source>
</evidence>
<dbReference type="HAMAP" id="MF_00454">
    <property type="entry name" value="FluC"/>
    <property type="match status" value="1"/>
</dbReference>
<comment type="function">
    <text evidence="14">Fluoride-specific ion channel. Important for reducing fluoride concentration in the cell, thus reducing its toxicity.</text>
</comment>
<comment type="subcellular location">
    <subcellularLocation>
        <location evidence="1 14">Cell membrane</location>
        <topology evidence="1 14">Multi-pass membrane protein</topology>
    </subcellularLocation>
</comment>
<proteinExistence type="inferred from homology"/>
<feature type="transmembrane region" description="Helical" evidence="14">
    <location>
        <begin position="100"/>
        <end position="122"/>
    </location>
</feature>
<dbReference type="Proteomes" id="UP000184603">
    <property type="component" value="Unassembled WGS sequence"/>
</dbReference>
<dbReference type="NCBIfam" id="TIGR00494">
    <property type="entry name" value="crcB"/>
    <property type="match status" value="1"/>
</dbReference>
<evidence type="ECO:0000256" key="14">
    <source>
        <dbReference type="HAMAP-Rule" id="MF_00454"/>
    </source>
</evidence>
<gene>
    <name evidence="14" type="primary">fluC</name>
    <name evidence="14" type="synonym">crcB</name>
    <name evidence="15" type="ORF">SAMN02745220_00905</name>
</gene>
<dbReference type="OrthoDB" id="9806299at2"/>
<dbReference type="AlphaFoldDB" id="A0A1M7Y0I2"/>
<evidence type="ECO:0000256" key="1">
    <source>
        <dbReference type="ARBA" id="ARBA00004651"/>
    </source>
</evidence>
<feature type="binding site" evidence="14">
    <location>
        <position position="79"/>
    </location>
    <ligand>
        <name>Na(+)</name>
        <dbReference type="ChEBI" id="CHEBI:29101"/>
        <note>structural</note>
    </ligand>
</feature>
<dbReference type="GO" id="GO:0005886">
    <property type="term" value="C:plasma membrane"/>
    <property type="evidence" value="ECO:0007669"/>
    <property type="project" value="UniProtKB-SubCell"/>
</dbReference>
<dbReference type="GO" id="GO:0062054">
    <property type="term" value="F:fluoride channel activity"/>
    <property type="evidence" value="ECO:0007669"/>
    <property type="project" value="UniProtKB-UniRule"/>
</dbReference>
<dbReference type="STRING" id="1121416.SAMN02745220_00905"/>
<evidence type="ECO:0000256" key="13">
    <source>
        <dbReference type="ARBA" id="ARBA00035585"/>
    </source>
</evidence>
<evidence type="ECO:0000256" key="4">
    <source>
        <dbReference type="ARBA" id="ARBA00022519"/>
    </source>
</evidence>
<keyword evidence="11 14" id="KW-0407">Ion channel</keyword>
<comment type="similarity">
    <text evidence="12 14">Belongs to the fluoride channel Fluc/FEX (TC 1.A.43) family.</text>
</comment>
<dbReference type="GO" id="GO:0046872">
    <property type="term" value="F:metal ion binding"/>
    <property type="evidence" value="ECO:0007669"/>
    <property type="project" value="UniProtKB-KW"/>
</dbReference>
<evidence type="ECO:0000313" key="16">
    <source>
        <dbReference type="Proteomes" id="UP000184603"/>
    </source>
</evidence>
<comment type="activity regulation">
    <text evidence="14">Na(+) is not transported, but it plays an essential structural role and its presence is essential for fluoride channel function.</text>
</comment>
<feature type="binding site" evidence="14">
    <location>
        <position position="76"/>
    </location>
    <ligand>
        <name>Na(+)</name>
        <dbReference type="ChEBI" id="CHEBI:29101"/>
        <note>structural</note>
    </ligand>
</feature>
<keyword evidence="3 14" id="KW-1003">Cell membrane</keyword>
<evidence type="ECO:0000256" key="6">
    <source>
        <dbReference type="ARBA" id="ARBA00022723"/>
    </source>
</evidence>
<dbReference type="PANTHER" id="PTHR28259:SF18">
    <property type="entry name" value="FLUORIDE-SPECIFIC ION CHANNEL FLUC"/>
    <property type="match status" value="1"/>
</dbReference>
<protein>
    <recommendedName>
        <fullName evidence="14">Fluoride-specific ion channel FluC</fullName>
    </recommendedName>
</protein>
<dbReference type="PANTHER" id="PTHR28259">
    <property type="entry name" value="FLUORIDE EXPORT PROTEIN 1-RELATED"/>
    <property type="match status" value="1"/>
</dbReference>
<keyword evidence="2 14" id="KW-0813">Transport</keyword>
<evidence type="ECO:0000256" key="8">
    <source>
        <dbReference type="ARBA" id="ARBA00023053"/>
    </source>
</evidence>
<evidence type="ECO:0000256" key="3">
    <source>
        <dbReference type="ARBA" id="ARBA00022475"/>
    </source>
</evidence>
<keyword evidence="5 14" id="KW-0812">Transmembrane</keyword>
<evidence type="ECO:0000256" key="2">
    <source>
        <dbReference type="ARBA" id="ARBA00022448"/>
    </source>
</evidence>
<reference evidence="15 16" key="1">
    <citation type="submission" date="2016-12" db="EMBL/GenBank/DDBJ databases">
        <authorList>
            <person name="Song W.-J."/>
            <person name="Kurnit D.M."/>
        </authorList>
    </citation>
    <scope>NUCLEOTIDE SEQUENCE [LARGE SCALE GENOMIC DNA]</scope>
    <source>
        <strain evidence="15 16">DSM 18488</strain>
    </source>
</reference>
<evidence type="ECO:0000256" key="5">
    <source>
        <dbReference type="ARBA" id="ARBA00022692"/>
    </source>
</evidence>
<evidence type="ECO:0000256" key="10">
    <source>
        <dbReference type="ARBA" id="ARBA00023136"/>
    </source>
</evidence>
<sequence>MEFNKLMAVAFGGAVGSIGRYCLALLAARLTNTGFPLGTFVANIGGCLLIGFCWNWFDRVHISNEFRLFIFTGFLGGFTTFSTFARESVQFFKAGEPLHALGYILASNVVGLGIVAAGFLLAEKLFRP</sequence>
<keyword evidence="8 14" id="KW-0915">Sodium</keyword>
<dbReference type="EMBL" id="FRFE01000003">
    <property type="protein sequence ID" value="SHO44854.1"/>
    <property type="molecule type" value="Genomic_DNA"/>
</dbReference>
<keyword evidence="10 14" id="KW-0472">Membrane</keyword>
<evidence type="ECO:0000256" key="9">
    <source>
        <dbReference type="ARBA" id="ARBA00023065"/>
    </source>
</evidence>
<feature type="transmembrane region" description="Helical" evidence="14">
    <location>
        <begin position="66"/>
        <end position="85"/>
    </location>
</feature>
<evidence type="ECO:0000313" key="15">
    <source>
        <dbReference type="EMBL" id="SHO44854.1"/>
    </source>
</evidence>
<organism evidence="15 16">
    <name type="scientific">Desulfopila aestuarii DSM 18488</name>
    <dbReference type="NCBI Taxonomy" id="1121416"/>
    <lineage>
        <taxon>Bacteria</taxon>
        <taxon>Pseudomonadati</taxon>
        <taxon>Thermodesulfobacteriota</taxon>
        <taxon>Desulfobulbia</taxon>
        <taxon>Desulfobulbales</taxon>
        <taxon>Desulfocapsaceae</taxon>
        <taxon>Desulfopila</taxon>
    </lineage>
</organism>
<accession>A0A1M7Y0I2</accession>
<evidence type="ECO:0000256" key="7">
    <source>
        <dbReference type="ARBA" id="ARBA00022989"/>
    </source>
</evidence>
<keyword evidence="4" id="KW-0997">Cell inner membrane</keyword>
<dbReference type="InterPro" id="IPR003691">
    <property type="entry name" value="FluC"/>
</dbReference>
<evidence type="ECO:0000256" key="12">
    <source>
        <dbReference type="ARBA" id="ARBA00035120"/>
    </source>
</evidence>
<name>A0A1M7Y0I2_9BACT</name>